<keyword evidence="5" id="KW-1185">Reference proteome</keyword>
<proteinExistence type="predicted"/>
<organism evidence="4 5">
    <name type="scientific">Erythranthe guttata</name>
    <name type="common">Yellow monkey flower</name>
    <name type="synonym">Mimulus guttatus</name>
    <dbReference type="NCBI Taxonomy" id="4155"/>
    <lineage>
        <taxon>Eukaryota</taxon>
        <taxon>Viridiplantae</taxon>
        <taxon>Streptophyta</taxon>
        <taxon>Embryophyta</taxon>
        <taxon>Tracheophyta</taxon>
        <taxon>Spermatophyta</taxon>
        <taxon>Magnoliopsida</taxon>
        <taxon>eudicotyledons</taxon>
        <taxon>Gunneridae</taxon>
        <taxon>Pentapetalae</taxon>
        <taxon>asterids</taxon>
        <taxon>lamiids</taxon>
        <taxon>Lamiales</taxon>
        <taxon>Phrymaceae</taxon>
        <taxon>Erythranthe</taxon>
    </lineage>
</organism>
<protein>
    <recommendedName>
        <fullName evidence="3">RING-type domain-containing protein</fullName>
    </recommendedName>
</protein>
<keyword evidence="2" id="KW-0175">Coiled coil</keyword>
<dbReference type="SUPFAM" id="SSF57850">
    <property type="entry name" value="RING/U-box"/>
    <property type="match status" value="1"/>
</dbReference>
<dbReference type="eggNOG" id="ENOG502QVIE">
    <property type="taxonomic scope" value="Eukaryota"/>
</dbReference>
<dbReference type="STRING" id="4155.A0A022QQC5"/>
<keyword evidence="1" id="KW-0863">Zinc-finger</keyword>
<dbReference type="InterPro" id="IPR013083">
    <property type="entry name" value="Znf_RING/FYVE/PHD"/>
</dbReference>
<dbReference type="InterPro" id="IPR001841">
    <property type="entry name" value="Znf_RING"/>
</dbReference>
<feature type="domain" description="RING-type" evidence="3">
    <location>
        <begin position="395"/>
        <end position="435"/>
    </location>
</feature>
<gene>
    <name evidence="4" type="ORF">MIMGU_mgv1a026762mg</name>
</gene>
<dbReference type="InterPro" id="IPR046934">
    <property type="entry name" value="PIR2-like"/>
</dbReference>
<sequence>MDLMKRINYTPLQESYLAFNVLNLRDDMQRNGDPVITQDAITSDIVCTDFLSPTTGCSYETYLDQFLDSNSDGPENALILDLVKTTRDLQEKTKEQKEWAQRKLVDSARRFRKDFMELNLLRREASSEKDKMKDEKLHAEKEHNDGTVFRKVNLDANFVIDSIRADPEALKLNGSESERELKEIRKRKNKWKKNLSDVEKQISNYRSQRDEEKQRAIGPHRYCLLDMFLASTLRKRRRIYRKSTPYIVPFGIILFLPVQFQNDVVLKESTTAYIFMRPSFSGVRFRYDINVQHMKVKWRQEIKAKEDMVALVAGEARMFEIGKANARTGLLRLQQKVELGSHVEMDDCRILQDELLRLRLCQQMAEVQLTENARSSESSATMEYSSERRIGRNTCMMCLQNDVSVVLLPCTHQVFCFPCFERNYSAVGANCPYCNVRIEHSIRLYGPS</sequence>
<dbReference type="PANTHER" id="PTHR46405:SF3">
    <property type="entry name" value="RING_U-BOX SUPERFAMILY PROTEIN"/>
    <property type="match status" value="1"/>
</dbReference>
<dbReference type="Pfam" id="PF13920">
    <property type="entry name" value="zf-C3HC4_3"/>
    <property type="match status" value="1"/>
</dbReference>
<dbReference type="Gene3D" id="3.30.40.10">
    <property type="entry name" value="Zinc/RING finger domain, C3HC4 (zinc finger)"/>
    <property type="match status" value="1"/>
</dbReference>
<evidence type="ECO:0000313" key="4">
    <source>
        <dbReference type="EMBL" id="EYU29453.1"/>
    </source>
</evidence>
<evidence type="ECO:0000256" key="1">
    <source>
        <dbReference type="PROSITE-ProRule" id="PRU00175"/>
    </source>
</evidence>
<dbReference type="PANTHER" id="PTHR46405">
    <property type="entry name" value="OS05G0141500 PROTEIN"/>
    <property type="match status" value="1"/>
</dbReference>
<dbReference type="Proteomes" id="UP000030748">
    <property type="component" value="Unassembled WGS sequence"/>
</dbReference>
<dbReference type="GO" id="GO:0008270">
    <property type="term" value="F:zinc ion binding"/>
    <property type="evidence" value="ECO:0007669"/>
    <property type="project" value="UniProtKB-KW"/>
</dbReference>
<reference evidence="4 5" key="1">
    <citation type="journal article" date="2013" name="Proc. Natl. Acad. Sci. U.S.A.">
        <title>Fine-scale variation in meiotic recombination in Mimulus inferred from population shotgun sequencing.</title>
        <authorList>
            <person name="Hellsten U."/>
            <person name="Wright K.M."/>
            <person name="Jenkins J."/>
            <person name="Shu S."/>
            <person name="Yuan Y."/>
            <person name="Wessler S.R."/>
            <person name="Schmutz J."/>
            <person name="Willis J.H."/>
            <person name="Rokhsar D.S."/>
        </authorList>
    </citation>
    <scope>NUCLEOTIDE SEQUENCE [LARGE SCALE GENOMIC DNA]</scope>
    <source>
        <strain evidence="5">cv. DUN x IM62</strain>
    </source>
</reference>
<feature type="coiled-coil region" evidence="2">
    <location>
        <begin position="174"/>
        <end position="215"/>
    </location>
</feature>
<evidence type="ECO:0000256" key="2">
    <source>
        <dbReference type="SAM" id="Coils"/>
    </source>
</evidence>
<keyword evidence="1" id="KW-0862">Zinc</keyword>
<dbReference type="AlphaFoldDB" id="A0A022QQC5"/>
<keyword evidence="1" id="KW-0479">Metal-binding</keyword>
<dbReference type="PROSITE" id="PS50089">
    <property type="entry name" value="ZF_RING_2"/>
    <property type="match status" value="1"/>
</dbReference>
<evidence type="ECO:0000313" key="5">
    <source>
        <dbReference type="Proteomes" id="UP000030748"/>
    </source>
</evidence>
<dbReference type="PhylomeDB" id="A0A022QQC5"/>
<dbReference type="SMART" id="SM00184">
    <property type="entry name" value="RING"/>
    <property type="match status" value="1"/>
</dbReference>
<accession>A0A022QQC5</accession>
<name>A0A022QQC5_ERYGU</name>
<dbReference type="EMBL" id="KI631230">
    <property type="protein sequence ID" value="EYU29453.1"/>
    <property type="molecule type" value="Genomic_DNA"/>
</dbReference>
<feature type="coiled-coil region" evidence="2">
    <location>
        <begin position="115"/>
        <end position="142"/>
    </location>
</feature>
<evidence type="ECO:0000259" key="3">
    <source>
        <dbReference type="PROSITE" id="PS50089"/>
    </source>
</evidence>